<gene>
    <name evidence="1" type="ORF">DERYTH_LOCUS12148</name>
</gene>
<comment type="caution">
    <text evidence="1">The sequence shown here is derived from an EMBL/GenBank/DDBJ whole genome shotgun (WGS) entry which is preliminary data.</text>
</comment>
<dbReference type="Proteomes" id="UP000789405">
    <property type="component" value="Unassembled WGS sequence"/>
</dbReference>
<name>A0A9N9ESD5_9GLOM</name>
<evidence type="ECO:0000313" key="2">
    <source>
        <dbReference type="Proteomes" id="UP000789405"/>
    </source>
</evidence>
<sequence>MFIKKKLNLNELDYENMEIPNNTLKEPNICDNDLGSEGEKDFVIKVLRKHEATLTLDEKKK</sequence>
<keyword evidence="2" id="KW-1185">Reference proteome</keyword>
<organism evidence="1 2">
    <name type="scientific">Dentiscutata erythropus</name>
    <dbReference type="NCBI Taxonomy" id="1348616"/>
    <lineage>
        <taxon>Eukaryota</taxon>
        <taxon>Fungi</taxon>
        <taxon>Fungi incertae sedis</taxon>
        <taxon>Mucoromycota</taxon>
        <taxon>Glomeromycotina</taxon>
        <taxon>Glomeromycetes</taxon>
        <taxon>Diversisporales</taxon>
        <taxon>Gigasporaceae</taxon>
        <taxon>Dentiscutata</taxon>
    </lineage>
</organism>
<protein>
    <submittedName>
        <fullName evidence="1">24006_t:CDS:1</fullName>
    </submittedName>
</protein>
<dbReference type="AlphaFoldDB" id="A0A9N9ESD5"/>
<evidence type="ECO:0000313" key="1">
    <source>
        <dbReference type="EMBL" id="CAG8687500.1"/>
    </source>
</evidence>
<proteinExistence type="predicted"/>
<accession>A0A9N9ESD5</accession>
<dbReference type="EMBL" id="CAJVPY010007831">
    <property type="protein sequence ID" value="CAG8687500.1"/>
    <property type="molecule type" value="Genomic_DNA"/>
</dbReference>
<reference evidence="1" key="1">
    <citation type="submission" date="2021-06" db="EMBL/GenBank/DDBJ databases">
        <authorList>
            <person name="Kallberg Y."/>
            <person name="Tangrot J."/>
            <person name="Rosling A."/>
        </authorList>
    </citation>
    <scope>NUCLEOTIDE SEQUENCE</scope>
    <source>
        <strain evidence="1">MA453B</strain>
    </source>
</reference>